<evidence type="ECO:0000256" key="1">
    <source>
        <dbReference type="SAM" id="MobiDB-lite"/>
    </source>
</evidence>
<sequence>MSTNPAQSAPVASPDDSAVDARSGHAPVATNVTVSHSVRRYLGLKRLEKLDLPYHPLYENAASDHRTSLVEFFNSLFTEIEQVDFDKDPKECGIWSPQTRSVMMSPLNATGDSKELPVPISVKKRILTINQERWLARTSTHSDSHVKFSELAHLLAREHSRNEYVYTPSVFDAVELLTWGREDLLTALRASTHGERIHNVEMSIFQMFHEMPKIAGRDLLQDRVFHVLVVTTQTNHLESPELARSSTVQLPIDFESFNDSAIVKRSHVKKTGSSKTYQIPQGHESPDSKPTDKRLPHQGKKLTEGKYASLERLISAPRGPQSDVDGLGDHRWDMMTLSTAGGLTRIAPKSVQEKETLVATAQDVEYVLAYIAEQRR</sequence>
<dbReference type="RefSeq" id="XP_007710261.1">
    <property type="nucleotide sequence ID" value="XM_007712071.1"/>
</dbReference>
<evidence type="ECO:0000313" key="3">
    <source>
        <dbReference type="EMBL" id="EUC35415.1"/>
    </source>
</evidence>
<dbReference type="GeneID" id="19153066"/>
<keyword evidence="4" id="KW-1185">Reference proteome</keyword>
<dbReference type="eggNOG" id="ENOG502QTT5">
    <property type="taxonomic scope" value="Eukaryota"/>
</dbReference>
<protein>
    <recommendedName>
        <fullName evidence="2">DUF3074 domain-containing protein</fullName>
    </recommendedName>
</protein>
<dbReference type="Pfam" id="PF11274">
    <property type="entry name" value="DUF3074"/>
    <property type="match status" value="1"/>
</dbReference>
<name>W6YCR6_COCC2</name>
<dbReference type="InterPro" id="IPR024500">
    <property type="entry name" value="DUF3074"/>
</dbReference>
<feature type="region of interest" description="Disordered" evidence="1">
    <location>
        <begin position="268"/>
        <end position="302"/>
    </location>
</feature>
<dbReference type="PANTHER" id="PTHR40370:SF1">
    <property type="entry name" value="DUF3074 DOMAIN-CONTAINING PROTEIN"/>
    <property type="match status" value="1"/>
</dbReference>
<dbReference type="OrthoDB" id="6423603at2759"/>
<evidence type="ECO:0000313" key="4">
    <source>
        <dbReference type="Proteomes" id="UP000053841"/>
    </source>
</evidence>
<accession>W6YCR6</accession>
<evidence type="ECO:0000259" key="2">
    <source>
        <dbReference type="Pfam" id="PF11274"/>
    </source>
</evidence>
<proteinExistence type="predicted"/>
<dbReference type="PANTHER" id="PTHR40370">
    <property type="entry name" value="EXPRESSED PROTEIN"/>
    <property type="match status" value="1"/>
</dbReference>
<feature type="compositionally biased region" description="Basic and acidic residues" evidence="1">
    <location>
        <begin position="284"/>
        <end position="295"/>
    </location>
</feature>
<gene>
    <name evidence="3" type="ORF">COCCADRAFT_90863</name>
</gene>
<dbReference type="AlphaFoldDB" id="W6YCR6"/>
<feature type="region of interest" description="Disordered" evidence="1">
    <location>
        <begin position="1"/>
        <end position="25"/>
    </location>
</feature>
<reference evidence="3 4" key="1">
    <citation type="journal article" date="2013" name="PLoS Genet.">
        <title>Comparative genome structure, secondary metabolite, and effector coding capacity across Cochliobolus pathogens.</title>
        <authorList>
            <person name="Condon B.J."/>
            <person name="Leng Y."/>
            <person name="Wu D."/>
            <person name="Bushley K.E."/>
            <person name="Ohm R.A."/>
            <person name="Otillar R."/>
            <person name="Martin J."/>
            <person name="Schackwitz W."/>
            <person name="Grimwood J."/>
            <person name="MohdZainudin N."/>
            <person name="Xue C."/>
            <person name="Wang R."/>
            <person name="Manning V.A."/>
            <person name="Dhillon B."/>
            <person name="Tu Z.J."/>
            <person name="Steffenson B.J."/>
            <person name="Salamov A."/>
            <person name="Sun H."/>
            <person name="Lowry S."/>
            <person name="LaButti K."/>
            <person name="Han J."/>
            <person name="Copeland A."/>
            <person name="Lindquist E."/>
            <person name="Barry K."/>
            <person name="Schmutz J."/>
            <person name="Baker S.E."/>
            <person name="Ciuffetti L.M."/>
            <person name="Grigoriev I.V."/>
            <person name="Zhong S."/>
            <person name="Turgeon B.G."/>
        </authorList>
    </citation>
    <scope>NUCLEOTIDE SEQUENCE [LARGE SCALE GENOMIC DNA]</scope>
    <source>
        <strain evidence="3 4">26-R-13</strain>
    </source>
</reference>
<dbReference type="EMBL" id="KI964575">
    <property type="protein sequence ID" value="EUC35415.1"/>
    <property type="molecule type" value="Genomic_DNA"/>
</dbReference>
<dbReference type="Proteomes" id="UP000053841">
    <property type="component" value="Unassembled WGS sequence"/>
</dbReference>
<dbReference type="KEGG" id="bze:COCCADRAFT_90863"/>
<organism evidence="3 4">
    <name type="scientific">Cochliobolus carbonum (strain 26-R-13)</name>
    <name type="common">Maize leaf spot fungus</name>
    <name type="synonym">Bipolaris zeicola</name>
    <dbReference type="NCBI Taxonomy" id="930089"/>
    <lineage>
        <taxon>Eukaryota</taxon>
        <taxon>Fungi</taxon>
        <taxon>Dikarya</taxon>
        <taxon>Ascomycota</taxon>
        <taxon>Pezizomycotina</taxon>
        <taxon>Dothideomycetes</taxon>
        <taxon>Pleosporomycetidae</taxon>
        <taxon>Pleosporales</taxon>
        <taxon>Pleosporineae</taxon>
        <taxon>Pleosporaceae</taxon>
        <taxon>Bipolaris</taxon>
    </lineage>
</organism>
<feature type="domain" description="DUF3074" evidence="2">
    <location>
        <begin position="134"/>
        <end position="371"/>
    </location>
</feature>
<dbReference type="HOGENOM" id="CLU_690921_0_0_1"/>